<dbReference type="RefSeq" id="WP_242304373.1">
    <property type="nucleotide sequence ID" value="NZ_CP061870.1"/>
</dbReference>
<dbReference type="Proteomes" id="UP001229422">
    <property type="component" value="Chromosome"/>
</dbReference>
<evidence type="ECO:0000313" key="2">
    <source>
        <dbReference type="Proteomes" id="UP001229422"/>
    </source>
</evidence>
<sequence>MFRPRAVISDQILFNECISTFRPPQKIDIKEDQEYIGYLLLDFQLKETLHFRHFSIEPSIKVEVSWTRSAFIAPVKLPKWFEWTDHPHLFSIALAAVFSFASGRPVKAPRDLITLSSTEQLDETSLKDIAVQFPVITAGTGSHNVRISNSELNDIYESLQETIDILFDLSYKQYTLAMQTIRLVHLAHMNKRDDFGLAYYLLVSSLETFATAAIKKSKVSPDMNPDEERWKKICVDTGGDFAELFKEYIALKKKDKLISKRFIEFILEYCPPKEWNNLKHPNERKEESLEERFGYKKREVRMHWSEKYPEDLTDGEIRKLLKNLYTYRSNFTHRGENPPYRDTDSVINKFFIEERVYKKQKLEGIEMEVPEDILLPNYSLISFIANQAITNYLKKKLQNQKKT</sequence>
<name>A0AAQ3IHJ1_BACIU</name>
<reference evidence="1" key="1">
    <citation type="submission" date="2023-05" db="EMBL/GenBank/DDBJ databases">
        <title>Complete genome sequence of Bacillus subtilis SRCM117797 isolated from Soybean paste.</title>
        <authorList>
            <person name="Abraha H.B."/>
            <person name="Kim K.-P."/>
            <person name="Ryu M.-S."/>
            <person name="Jeong D.-Y."/>
        </authorList>
    </citation>
    <scope>NUCLEOTIDE SEQUENCE</scope>
    <source>
        <strain evidence="1">SRCM117797</strain>
    </source>
</reference>
<evidence type="ECO:0000313" key="1">
    <source>
        <dbReference type="EMBL" id="WHM22155.1"/>
    </source>
</evidence>
<dbReference type="AlphaFoldDB" id="A0AAQ3IHJ1"/>
<proteinExistence type="predicted"/>
<gene>
    <name evidence="1" type="ORF">QL281_03370</name>
</gene>
<organism evidence="1 2">
    <name type="scientific">Bacillus subtilis</name>
    <dbReference type="NCBI Taxonomy" id="1423"/>
    <lineage>
        <taxon>Bacteria</taxon>
        <taxon>Bacillati</taxon>
        <taxon>Bacillota</taxon>
        <taxon>Bacilli</taxon>
        <taxon>Bacillales</taxon>
        <taxon>Bacillaceae</taxon>
        <taxon>Bacillus</taxon>
    </lineage>
</organism>
<accession>A0AAQ3IHJ1</accession>
<protein>
    <submittedName>
        <fullName evidence="1">Uncharacterized protein</fullName>
    </submittedName>
</protein>
<dbReference type="EMBL" id="CP125292">
    <property type="protein sequence ID" value="WHM22155.1"/>
    <property type="molecule type" value="Genomic_DNA"/>
</dbReference>